<name>A0A423PRK9_9GAMM</name>
<accession>A0A423PRK9</accession>
<evidence type="ECO:0000256" key="3">
    <source>
        <dbReference type="ARBA" id="ARBA00022475"/>
    </source>
</evidence>
<evidence type="ECO:0000256" key="7">
    <source>
        <dbReference type="ARBA" id="ARBA00038151"/>
    </source>
</evidence>
<dbReference type="GO" id="GO:0022857">
    <property type="term" value="F:transmembrane transporter activity"/>
    <property type="evidence" value="ECO:0007669"/>
    <property type="project" value="InterPro"/>
</dbReference>
<keyword evidence="3" id="KW-1003">Cell membrane</keyword>
<comment type="subcellular location">
    <subcellularLocation>
        <location evidence="1 9">Cell membrane</location>
        <topology evidence="1 9">Multi-pass membrane protein</topology>
    </subcellularLocation>
</comment>
<dbReference type="PANTHER" id="PTHR30561:SF0">
    <property type="entry name" value="GUANIDINIUM EXPORTER"/>
    <property type="match status" value="1"/>
</dbReference>
<comment type="caution">
    <text evidence="11">The sequence shown here is derived from an EMBL/GenBank/DDBJ whole genome shotgun (WGS) entry which is preliminary data.</text>
</comment>
<keyword evidence="5 10" id="KW-1133">Transmembrane helix</keyword>
<dbReference type="InterPro" id="IPR000390">
    <property type="entry name" value="Small_drug/metabolite_transptr"/>
</dbReference>
<proteinExistence type="inferred from homology"/>
<dbReference type="RefSeq" id="WP_123591370.1">
    <property type="nucleotide sequence ID" value="NZ_AYKF01000088.1"/>
</dbReference>
<reference evidence="11 12" key="1">
    <citation type="submission" date="2013-10" db="EMBL/GenBank/DDBJ databases">
        <title>Salinisphaera halophila YIM 95161 Genome Sequencing.</title>
        <authorList>
            <person name="Lai Q."/>
            <person name="Li C."/>
            <person name="Shao Z."/>
        </authorList>
    </citation>
    <scope>NUCLEOTIDE SEQUENCE [LARGE SCALE GENOMIC DNA]</scope>
    <source>
        <strain evidence="11 12">YIM 95161</strain>
    </source>
</reference>
<dbReference type="SUPFAM" id="SSF103481">
    <property type="entry name" value="Multidrug resistance efflux transporter EmrE"/>
    <property type="match status" value="1"/>
</dbReference>
<feature type="transmembrane region" description="Helical" evidence="10">
    <location>
        <begin position="30"/>
        <end position="48"/>
    </location>
</feature>
<evidence type="ECO:0000313" key="11">
    <source>
        <dbReference type="EMBL" id="ROO28208.1"/>
    </source>
</evidence>
<dbReference type="GO" id="GO:0005886">
    <property type="term" value="C:plasma membrane"/>
    <property type="evidence" value="ECO:0007669"/>
    <property type="project" value="UniProtKB-SubCell"/>
</dbReference>
<protein>
    <recommendedName>
        <fullName evidence="8">Guanidinium exporter</fullName>
    </recommendedName>
</protein>
<feature type="transmembrane region" description="Helical" evidence="10">
    <location>
        <begin position="83"/>
        <end position="101"/>
    </location>
</feature>
<keyword evidence="6 10" id="KW-0472">Membrane</keyword>
<dbReference type="OrthoDB" id="9808638at2"/>
<keyword evidence="4 9" id="KW-0812">Transmembrane</keyword>
<dbReference type="AlphaFoldDB" id="A0A423PRK9"/>
<evidence type="ECO:0000256" key="9">
    <source>
        <dbReference type="RuleBase" id="RU003942"/>
    </source>
</evidence>
<sequence length="107" mass="10651">MRSWAWLVAAALTEVGWVGGLKAADGALDWLATAACVLASFALALGAARRLPATTVYVVFVGLGAAGTAMLDAAVFGHALGPAALACLTLLIGGVIGLKLTSTGARR</sequence>
<dbReference type="Proteomes" id="UP000285123">
    <property type="component" value="Unassembled WGS sequence"/>
</dbReference>
<dbReference type="PANTHER" id="PTHR30561">
    <property type="entry name" value="SMR FAMILY PROTON-DEPENDENT DRUG EFFLUX TRANSPORTER SUGE"/>
    <property type="match status" value="1"/>
</dbReference>
<dbReference type="Gene3D" id="1.10.3730.20">
    <property type="match status" value="1"/>
</dbReference>
<feature type="transmembrane region" description="Helical" evidence="10">
    <location>
        <begin position="55"/>
        <end position="77"/>
    </location>
</feature>
<evidence type="ECO:0000256" key="5">
    <source>
        <dbReference type="ARBA" id="ARBA00022989"/>
    </source>
</evidence>
<evidence type="ECO:0000313" key="12">
    <source>
        <dbReference type="Proteomes" id="UP000285123"/>
    </source>
</evidence>
<dbReference type="InterPro" id="IPR037185">
    <property type="entry name" value="EmrE-like"/>
</dbReference>
<dbReference type="InterPro" id="IPR045324">
    <property type="entry name" value="Small_multidrug_res"/>
</dbReference>
<evidence type="ECO:0000256" key="2">
    <source>
        <dbReference type="ARBA" id="ARBA00022448"/>
    </source>
</evidence>
<keyword evidence="2" id="KW-0813">Transport</keyword>
<dbReference type="EMBL" id="AYKF01000088">
    <property type="protein sequence ID" value="ROO28208.1"/>
    <property type="molecule type" value="Genomic_DNA"/>
</dbReference>
<gene>
    <name evidence="11" type="ORF">SAHL_10550</name>
</gene>
<evidence type="ECO:0000256" key="6">
    <source>
        <dbReference type="ARBA" id="ARBA00023136"/>
    </source>
</evidence>
<comment type="similarity">
    <text evidence="7">Belongs to the drug/metabolite transporter (DMT) superfamily. Small multidrug resistance (SMR) (TC 2.A.7.1) family. Gdx/SugE subfamily.</text>
</comment>
<organism evidence="11 12">
    <name type="scientific">Salinisphaera orenii YIM 95161</name>
    <dbReference type="NCBI Taxonomy" id="1051139"/>
    <lineage>
        <taxon>Bacteria</taxon>
        <taxon>Pseudomonadati</taxon>
        <taxon>Pseudomonadota</taxon>
        <taxon>Gammaproteobacteria</taxon>
        <taxon>Salinisphaerales</taxon>
        <taxon>Salinisphaeraceae</taxon>
        <taxon>Salinisphaera</taxon>
    </lineage>
</organism>
<evidence type="ECO:0000256" key="4">
    <source>
        <dbReference type="ARBA" id="ARBA00022692"/>
    </source>
</evidence>
<evidence type="ECO:0000256" key="1">
    <source>
        <dbReference type="ARBA" id="ARBA00004651"/>
    </source>
</evidence>
<evidence type="ECO:0000256" key="10">
    <source>
        <dbReference type="SAM" id="Phobius"/>
    </source>
</evidence>
<dbReference type="Pfam" id="PF00893">
    <property type="entry name" value="Multi_Drug_Res"/>
    <property type="match status" value="1"/>
</dbReference>
<evidence type="ECO:0000256" key="8">
    <source>
        <dbReference type="ARBA" id="ARBA00039168"/>
    </source>
</evidence>